<dbReference type="PANTHER" id="PTHR31221">
    <property type="entry name" value="WRKY TRANSCRIPTION FACTOR PROTEIN 1-RELATED"/>
    <property type="match status" value="1"/>
</dbReference>
<dbReference type="InterPro" id="IPR003657">
    <property type="entry name" value="WRKY_dom"/>
</dbReference>
<dbReference type="AlphaFoldDB" id="A0A9J5ZS93"/>
<feature type="domain" description="WRKY" evidence="8">
    <location>
        <begin position="218"/>
        <end position="282"/>
    </location>
</feature>
<name>A0A9J5ZS93_SOLCO</name>
<accession>A0A9J5ZS93</accession>
<sequence length="516" mass="57178">MGEKFKAPSVSVSSLSTLTIPPKAPFESFFGVGNMPYFSPGPMTLVSSFFSESEYPSFSQLLAGAMASPLAKPPTLLPENSSGEEEDCKQGNLGYKQNRPMNLMVAQSPFFTIPTAFSPSGLLNSPGFLSPLQSPFGMSHQQALAHVTAQAALSQSYLQTQAECHFSSQSTSAQVLGVSDPEESSLQPQLDTMSSDQKIKKFELPQLSQSEDKPSFNSVDRPASDGYNWRKYGQKMVKARECPRSYYKCTHVKCPVKKKVERSIDGYITEITYKGHHNHELPQPNKRRRDSCAQDGSDCSNINPEIGTHTEIEINGLNGALVAHSEQVSTEMACEHPVSNECEEIEDAATAAGKEHDDEPNVKRMKTTVETPILSSSHKAESESKIVVQTRSEVDILDDGFKWRKYGQKVVKGNHHPSQSWICRSYYRCTYPGCNVRKHVERASADPKAVITTYEGKHNHDIPIARNRSHSTAQNSSRQLNEQEIATCRPSLLEKVALHTNEIPVCRQLKEEHIAA</sequence>
<dbReference type="FunFam" id="2.20.25.80:FF:000006">
    <property type="entry name" value="WRKY transcription factor"/>
    <property type="match status" value="2"/>
</dbReference>
<dbReference type="GO" id="GO:0043565">
    <property type="term" value="F:sequence-specific DNA binding"/>
    <property type="evidence" value="ECO:0007669"/>
    <property type="project" value="InterPro"/>
</dbReference>
<dbReference type="EMBL" id="JACXVP010000003">
    <property type="protein sequence ID" value="KAG5615048.1"/>
    <property type="molecule type" value="Genomic_DNA"/>
</dbReference>
<dbReference type="Pfam" id="PF03106">
    <property type="entry name" value="WRKY"/>
    <property type="match status" value="2"/>
</dbReference>
<dbReference type="InterPro" id="IPR044810">
    <property type="entry name" value="WRKY_plant"/>
</dbReference>
<dbReference type="OrthoDB" id="2021103at2759"/>
<keyword evidence="3" id="KW-0805">Transcription regulation</keyword>
<dbReference type="GO" id="GO:0005634">
    <property type="term" value="C:nucleus"/>
    <property type="evidence" value="ECO:0007669"/>
    <property type="project" value="UniProtKB-SubCell"/>
</dbReference>
<feature type="compositionally biased region" description="Polar residues" evidence="7">
    <location>
        <begin position="184"/>
        <end position="196"/>
    </location>
</feature>
<dbReference type="InterPro" id="IPR036576">
    <property type="entry name" value="WRKY_dom_sf"/>
</dbReference>
<keyword evidence="10" id="KW-1185">Reference proteome</keyword>
<evidence type="ECO:0000313" key="9">
    <source>
        <dbReference type="EMBL" id="KAG5615048.1"/>
    </source>
</evidence>
<evidence type="ECO:0000313" key="10">
    <source>
        <dbReference type="Proteomes" id="UP000824120"/>
    </source>
</evidence>
<evidence type="ECO:0000259" key="8">
    <source>
        <dbReference type="PROSITE" id="PS50811"/>
    </source>
</evidence>
<keyword evidence="5" id="KW-0804">Transcription</keyword>
<dbReference type="Proteomes" id="UP000824120">
    <property type="component" value="Chromosome 3"/>
</dbReference>
<dbReference type="SUPFAM" id="SSF118290">
    <property type="entry name" value="WRKY DNA-binding domain"/>
    <property type="match status" value="2"/>
</dbReference>
<comment type="caution">
    <text evidence="9">The sequence shown here is derived from an EMBL/GenBank/DDBJ whole genome shotgun (WGS) entry which is preliminary data.</text>
</comment>
<dbReference type="SMART" id="SM00774">
    <property type="entry name" value="WRKY"/>
    <property type="match status" value="2"/>
</dbReference>
<comment type="subcellular location">
    <subcellularLocation>
        <location evidence="1">Nucleus</location>
    </subcellularLocation>
</comment>
<evidence type="ECO:0000256" key="3">
    <source>
        <dbReference type="ARBA" id="ARBA00023015"/>
    </source>
</evidence>
<evidence type="ECO:0000256" key="5">
    <source>
        <dbReference type="ARBA" id="ARBA00023163"/>
    </source>
</evidence>
<dbReference type="Gene3D" id="2.20.25.80">
    <property type="entry name" value="WRKY domain"/>
    <property type="match status" value="2"/>
</dbReference>
<keyword evidence="2" id="KW-0677">Repeat</keyword>
<feature type="domain" description="WRKY" evidence="8">
    <location>
        <begin position="392"/>
        <end position="463"/>
    </location>
</feature>
<dbReference type="PANTHER" id="PTHR31221:SF333">
    <property type="entry name" value="WRKY TRANSCRIPTION FACTOR 3-RELATED"/>
    <property type="match status" value="1"/>
</dbReference>
<keyword evidence="4" id="KW-0238">DNA-binding</keyword>
<feature type="region of interest" description="Disordered" evidence="7">
    <location>
        <begin position="175"/>
        <end position="197"/>
    </location>
</feature>
<reference evidence="9 10" key="1">
    <citation type="submission" date="2020-09" db="EMBL/GenBank/DDBJ databases">
        <title>De no assembly of potato wild relative species, Solanum commersonii.</title>
        <authorList>
            <person name="Cho K."/>
        </authorList>
    </citation>
    <scope>NUCLEOTIDE SEQUENCE [LARGE SCALE GENOMIC DNA]</scope>
    <source>
        <strain evidence="9">LZ3.2</strain>
        <tissue evidence="9">Leaf</tissue>
    </source>
</reference>
<dbReference type="GO" id="GO:0003700">
    <property type="term" value="F:DNA-binding transcription factor activity"/>
    <property type="evidence" value="ECO:0007669"/>
    <property type="project" value="InterPro"/>
</dbReference>
<proteinExistence type="predicted"/>
<evidence type="ECO:0000256" key="4">
    <source>
        <dbReference type="ARBA" id="ARBA00023125"/>
    </source>
</evidence>
<evidence type="ECO:0000256" key="7">
    <source>
        <dbReference type="SAM" id="MobiDB-lite"/>
    </source>
</evidence>
<evidence type="ECO:0000256" key="6">
    <source>
        <dbReference type="ARBA" id="ARBA00023242"/>
    </source>
</evidence>
<dbReference type="PROSITE" id="PS50811">
    <property type="entry name" value="WRKY"/>
    <property type="match status" value="2"/>
</dbReference>
<feature type="region of interest" description="Disordered" evidence="7">
    <location>
        <begin position="277"/>
        <end position="305"/>
    </location>
</feature>
<organism evidence="9 10">
    <name type="scientific">Solanum commersonii</name>
    <name type="common">Commerson's wild potato</name>
    <name type="synonym">Commerson's nightshade</name>
    <dbReference type="NCBI Taxonomy" id="4109"/>
    <lineage>
        <taxon>Eukaryota</taxon>
        <taxon>Viridiplantae</taxon>
        <taxon>Streptophyta</taxon>
        <taxon>Embryophyta</taxon>
        <taxon>Tracheophyta</taxon>
        <taxon>Spermatophyta</taxon>
        <taxon>Magnoliopsida</taxon>
        <taxon>eudicotyledons</taxon>
        <taxon>Gunneridae</taxon>
        <taxon>Pentapetalae</taxon>
        <taxon>asterids</taxon>
        <taxon>lamiids</taxon>
        <taxon>Solanales</taxon>
        <taxon>Solanaceae</taxon>
        <taxon>Solanoideae</taxon>
        <taxon>Solaneae</taxon>
        <taxon>Solanum</taxon>
    </lineage>
</organism>
<protein>
    <recommendedName>
        <fullName evidence="8">WRKY domain-containing protein</fullName>
    </recommendedName>
</protein>
<keyword evidence="6" id="KW-0539">Nucleus</keyword>
<gene>
    <name evidence="9" type="ORF">H5410_014872</name>
</gene>
<evidence type="ECO:0000256" key="2">
    <source>
        <dbReference type="ARBA" id="ARBA00022737"/>
    </source>
</evidence>
<evidence type="ECO:0000256" key="1">
    <source>
        <dbReference type="ARBA" id="ARBA00004123"/>
    </source>
</evidence>